<keyword evidence="4 7" id="KW-0547">Nucleotide-binding</keyword>
<dbReference type="Gene3D" id="1.25.40.10">
    <property type="entry name" value="Tetratricopeptide repeat domain"/>
    <property type="match status" value="1"/>
</dbReference>
<dbReference type="STRING" id="886293.Sinac_3947"/>
<evidence type="ECO:0000256" key="6">
    <source>
        <dbReference type="PROSITE-ProRule" id="PRU00221"/>
    </source>
</evidence>
<dbReference type="SUPFAM" id="SSF56112">
    <property type="entry name" value="Protein kinase-like (PK-like)"/>
    <property type="match status" value="1"/>
</dbReference>
<keyword evidence="2 6" id="KW-0853">WD repeat</keyword>
<evidence type="ECO:0000313" key="10">
    <source>
        <dbReference type="EMBL" id="AGA28175.1"/>
    </source>
</evidence>
<feature type="repeat" description="WD" evidence="6">
    <location>
        <begin position="631"/>
        <end position="672"/>
    </location>
</feature>
<feature type="region of interest" description="Disordered" evidence="8">
    <location>
        <begin position="1297"/>
        <end position="1316"/>
    </location>
</feature>
<keyword evidence="1" id="KW-0808">Transferase</keyword>
<evidence type="ECO:0000256" key="8">
    <source>
        <dbReference type="SAM" id="MobiDB-lite"/>
    </source>
</evidence>
<dbReference type="Pfam" id="PF07714">
    <property type="entry name" value="PK_Tyr_Ser-Thr"/>
    <property type="match status" value="1"/>
</dbReference>
<dbReference type="InterPro" id="IPR008271">
    <property type="entry name" value="Ser/Thr_kinase_AS"/>
</dbReference>
<dbReference type="InterPro" id="IPR017441">
    <property type="entry name" value="Protein_kinase_ATP_BS"/>
</dbReference>
<dbReference type="Gene3D" id="1.10.510.10">
    <property type="entry name" value="Transferase(Phosphotransferase) domain 1"/>
    <property type="match status" value="1"/>
</dbReference>
<keyword evidence="5 7" id="KW-0067">ATP-binding</keyword>
<feature type="repeat" description="WD" evidence="6">
    <location>
        <begin position="844"/>
        <end position="882"/>
    </location>
</feature>
<dbReference type="KEGG" id="saci:Sinac_3947"/>
<name>L0DH44_SINAD</name>
<dbReference type="PANTHER" id="PTHR19879">
    <property type="entry name" value="TRANSCRIPTION INITIATION FACTOR TFIID"/>
    <property type="match status" value="1"/>
</dbReference>
<keyword evidence="11" id="KW-1185">Reference proteome</keyword>
<dbReference type="Gene3D" id="2.130.10.10">
    <property type="entry name" value="YVTN repeat-like/Quinoprotein amine dehydrogenase"/>
    <property type="match status" value="6"/>
</dbReference>
<dbReference type="PROSITE" id="PS00678">
    <property type="entry name" value="WD_REPEATS_1"/>
    <property type="match status" value="6"/>
</dbReference>
<dbReference type="PROSITE" id="PS00107">
    <property type="entry name" value="PROTEIN_KINASE_ATP"/>
    <property type="match status" value="1"/>
</dbReference>
<evidence type="ECO:0000256" key="3">
    <source>
        <dbReference type="ARBA" id="ARBA00022737"/>
    </source>
</evidence>
<keyword evidence="3" id="KW-0677">Repeat</keyword>
<feature type="repeat" description="WD" evidence="6">
    <location>
        <begin position="1054"/>
        <end position="1092"/>
    </location>
</feature>
<feature type="repeat" description="WD" evidence="6">
    <location>
        <begin position="799"/>
        <end position="840"/>
    </location>
</feature>
<feature type="repeat" description="WD" evidence="6">
    <location>
        <begin position="1135"/>
        <end position="1176"/>
    </location>
</feature>
<dbReference type="GO" id="GO:0004674">
    <property type="term" value="F:protein serine/threonine kinase activity"/>
    <property type="evidence" value="ECO:0007669"/>
    <property type="project" value="UniProtKB-KW"/>
</dbReference>
<evidence type="ECO:0000313" key="11">
    <source>
        <dbReference type="Proteomes" id="UP000010798"/>
    </source>
</evidence>
<dbReference type="InterPro" id="IPR019775">
    <property type="entry name" value="WD40_repeat_CS"/>
</dbReference>
<sequence length="1700" mass="184103">MNDSELEDDPLGGLADEFLERYRRGERPALSEYMRRFPDLAERIEDLFPALVMLEEVRSGAESPPSALEPIREGKPLAQLGEYRIVRRIGRGGMGIVYEAEQESLGRRVALKVLPPESHRNPHQIERFRREARAAAQLHHTNIVPVFGVGQDGETLYYVMQYIEGSPLDAVLDELRQIRSEAKVEAATHSSSKSAAEPQNSDGKRRRSPLPTPPHASTDVARSLWEGRFRSGSGRKEGSEPSLSPLDQGDAVRADANLALLSPNPAVGSSPSALGANSSSASLSDPRMPYAWSVAHIGVQVADALEHADGQGILHRDIKPSNLLLDLSGTVWLTDFGLAKTSGSADLTHTGDLLGTLRYLAPERFQGRTDVRGDIYALGLTLYELLVLRPAFADHGEERLILQITSGDPPRLDVVDPDLPRDLVTIVHKAIAKDPCDRYQTPGALAEDLRRFLEDRPIVARQAGAVERSWRWCRRNPGLAVSAGSTAIALMTAALLALLYANSQARATAKITGLAHQISHSLNESNHRLAVLDLERGQVACERGEIDRGLLLMVESLRAATAVNDSALRHAARANLSAWSRYLPRLTGAFSHGGLVTQVAFSPDGTKFATGCSDGKARFWDVATGQLTDISLAHQAAVRTLLFSPDGKTILTRSQDGAARLWDVATGQPVGPALAQYGFVEAVAFSPDGKFLLTGSEDNTSRLWNLATGRLASPPLPHPKVVRALAFSPDGKTALTGSQEGVARLWEVATGELAGPLLHHQGPIDVVAFSPDGRLVLTAGQDNTARLWEAATGKPIGSPLRHQNWVEAAAFSPDGKTVLTGSQDSTARLWDARSSDPICLPLLHQGPVRTVAFSPDGKTALTGSGDGSARLWDVATGQPAGPLLRHQGPVETLAFSPDGKAVLTGSHDRTARLWDTTVKEPVGLPLQHQEPVGVVAFSPDGLTALTGSGDGTAQRWDVATGQPAGPSFHHGSPVTSLAYSPDGSIILTGTKDGTAQLWDAASAKPSRPPFQHLGPVRALAFSPDGKLALTGSHDRTGRLWEVASGQPVGAPLYHQGPVVAVAFSPDGKTVLTGSEDNSARIWEVATGRPVGPPLLHHRWVTAVAFSPDGKTVLTGSDDTTARLWNAGTGQPVGPPLRHQTWIRAVAFSPDGKTVLTGSDDTTARLWKTATGEPAGPPLRHEGLVRSLAFSRDGRRIVTGSWDGTARLWDAATGRPIGPPLRHQKWVEAVAFSPDGETILTGSHNQTGRLWRVAEWPDDFPSIEASIEVMTGLETRREGIVHLLDDDTWRLARKRLEPAGDPSVSDPDRGHDPILFGPDPLAPARVWIDRKRWDDAETAFAAAIKARPLNGTIRMERARFFAGQLRMNEADADFAQAYLLGSRNPDLVAEVCNRDHAFQYLMALQPELALELWRKRGEHLVKQKRWAKADAILTEALTSYPEDPWLRISRGRALLGLGRGEQADADFSRATPPSSASPSDYRSLAGEFARQALWEKTALACAKLIELNPSDHDAFYYSTPLYLKLGDLPGYRRHCARLLERYGATTDTTIAERTAKACLLAPLPEPEHALACRLAERSVAAAEANGFALLPYCRLSHALALYRSGRFDDALAESEKCLAQSAGSWNRDIPINLVRAMSLAQLRQDRLAQAAMEATAEIIKKKLPKPELETGWHDWLICTLLQREAEQLILDAPFPGDPIAR</sequence>
<feature type="repeat" description="WD" evidence="6">
    <location>
        <begin position="589"/>
        <end position="630"/>
    </location>
</feature>
<dbReference type="InterPro" id="IPR001245">
    <property type="entry name" value="Ser-Thr/Tyr_kinase_cat_dom"/>
</dbReference>
<protein>
    <submittedName>
        <fullName evidence="10">WD40 repeat-containing protein</fullName>
    </submittedName>
</protein>
<feature type="repeat" description="WD" evidence="6">
    <location>
        <begin position="1096"/>
        <end position="1134"/>
    </location>
</feature>
<evidence type="ECO:0000259" key="9">
    <source>
        <dbReference type="PROSITE" id="PS50011"/>
    </source>
</evidence>
<keyword evidence="1" id="KW-0723">Serine/threonine-protein kinase</keyword>
<dbReference type="PRINTS" id="PR00320">
    <property type="entry name" value="GPROTEINBRPT"/>
</dbReference>
<dbReference type="InterPro" id="IPR011990">
    <property type="entry name" value="TPR-like_helical_dom_sf"/>
</dbReference>
<dbReference type="EMBL" id="CP003364">
    <property type="protein sequence ID" value="AGA28175.1"/>
    <property type="molecule type" value="Genomic_DNA"/>
</dbReference>
<dbReference type="PANTHER" id="PTHR19879:SF9">
    <property type="entry name" value="TRANSCRIPTION INITIATION FACTOR TFIID SUBUNIT 5"/>
    <property type="match status" value="1"/>
</dbReference>
<dbReference type="Proteomes" id="UP000010798">
    <property type="component" value="Chromosome"/>
</dbReference>
<feature type="region of interest" description="Disordered" evidence="8">
    <location>
        <begin position="183"/>
        <end position="224"/>
    </location>
</feature>
<proteinExistence type="predicted"/>
<dbReference type="eggNOG" id="COG2319">
    <property type="taxonomic scope" value="Bacteria"/>
</dbReference>
<evidence type="ECO:0000256" key="1">
    <source>
        <dbReference type="ARBA" id="ARBA00022527"/>
    </source>
</evidence>
<feature type="repeat" description="WD" evidence="6">
    <location>
        <begin position="967"/>
        <end position="1008"/>
    </location>
</feature>
<dbReference type="CDD" id="cd14014">
    <property type="entry name" value="STKc_PknB_like"/>
    <property type="match status" value="1"/>
</dbReference>
<dbReference type="Pfam" id="PF00400">
    <property type="entry name" value="WD40"/>
    <property type="match status" value="16"/>
</dbReference>
<feature type="repeat" description="WD" evidence="6">
    <location>
        <begin position="883"/>
        <end position="915"/>
    </location>
</feature>
<feature type="repeat" description="WD" evidence="6">
    <location>
        <begin position="925"/>
        <end position="966"/>
    </location>
</feature>
<dbReference type="SUPFAM" id="SSF48452">
    <property type="entry name" value="TPR-like"/>
    <property type="match status" value="1"/>
</dbReference>
<dbReference type="PROSITE" id="PS50011">
    <property type="entry name" value="PROTEIN_KINASE_DOM"/>
    <property type="match status" value="1"/>
</dbReference>
<dbReference type="SMART" id="SM00220">
    <property type="entry name" value="S_TKc"/>
    <property type="match status" value="1"/>
</dbReference>
<feature type="repeat" description="WD" evidence="6">
    <location>
        <begin position="715"/>
        <end position="756"/>
    </location>
</feature>
<dbReference type="SUPFAM" id="SSF50978">
    <property type="entry name" value="WD40 repeat-like"/>
    <property type="match status" value="2"/>
</dbReference>
<dbReference type="InterPro" id="IPR036322">
    <property type="entry name" value="WD40_repeat_dom_sf"/>
</dbReference>
<feature type="repeat" description="WD" evidence="6">
    <location>
        <begin position="757"/>
        <end position="798"/>
    </location>
</feature>
<dbReference type="PROSITE" id="PS00108">
    <property type="entry name" value="PROTEIN_KINASE_ST"/>
    <property type="match status" value="1"/>
</dbReference>
<feature type="repeat" description="WD" evidence="6">
    <location>
        <begin position="1009"/>
        <end position="1050"/>
    </location>
</feature>
<dbReference type="CDD" id="cd00200">
    <property type="entry name" value="WD40"/>
    <property type="match status" value="2"/>
</dbReference>
<dbReference type="SMART" id="SM00320">
    <property type="entry name" value="WD40"/>
    <property type="match status" value="16"/>
</dbReference>
<dbReference type="RefSeq" id="WP_015247307.1">
    <property type="nucleotide sequence ID" value="NC_019892.1"/>
</dbReference>
<dbReference type="GO" id="GO:0005524">
    <property type="term" value="F:ATP binding"/>
    <property type="evidence" value="ECO:0007669"/>
    <property type="project" value="UniProtKB-UniRule"/>
</dbReference>
<dbReference type="eggNOG" id="COG0457">
    <property type="taxonomic scope" value="Bacteria"/>
</dbReference>
<dbReference type="eggNOG" id="COG0515">
    <property type="taxonomic scope" value="Bacteria"/>
</dbReference>
<feature type="domain" description="Protein kinase" evidence="9">
    <location>
        <begin position="83"/>
        <end position="453"/>
    </location>
</feature>
<evidence type="ECO:0000256" key="5">
    <source>
        <dbReference type="ARBA" id="ARBA00022840"/>
    </source>
</evidence>
<organism evidence="10 11">
    <name type="scientific">Singulisphaera acidiphila (strain ATCC BAA-1392 / DSM 18658 / VKM B-2454 / MOB10)</name>
    <dbReference type="NCBI Taxonomy" id="886293"/>
    <lineage>
        <taxon>Bacteria</taxon>
        <taxon>Pseudomonadati</taxon>
        <taxon>Planctomycetota</taxon>
        <taxon>Planctomycetia</taxon>
        <taxon>Isosphaerales</taxon>
        <taxon>Isosphaeraceae</taxon>
        <taxon>Singulisphaera</taxon>
    </lineage>
</organism>
<accession>L0DH44</accession>
<gene>
    <name evidence="10" type="ordered locus">Sinac_3947</name>
</gene>
<evidence type="ECO:0000256" key="4">
    <source>
        <dbReference type="ARBA" id="ARBA00022741"/>
    </source>
</evidence>
<evidence type="ECO:0000256" key="7">
    <source>
        <dbReference type="PROSITE-ProRule" id="PRU10141"/>
    </source>
</evidence>
<dbReference type="PROSITE" id="PS50294">
    <property type="entry name" value="WD_REPEATS_REGION"/>
    <property type="match status" value="16"/>
</dbReference>
<evidence type="ECO:0000256" key="2">
    <source>
        <dbReference type="ARBA" id="ARBA00022574"/>
    </source>
</evidence>
<reference evidence="10 11" key="1">
    <citation type="submission" date="2012-02" db="EMBL/GenBank/DDBJ databases">
        <title>Complete sequence of chromosome of Singulisphaera acidiphila DSM 18658.</title>
        <authorList>
            <consortium name="US DOE Joint Genome Institute (JGI-PGF)"/>
            <person name="Lucas S."/>
            <person name="Copeland A."/>
            <person name="Lapidus A."/>
            <person name="Glavina del Rio T."/>
            <person name="Dalin E."/>
            <person name="Tice H."/>
            <person name="Bruce D."/>
            <person name="Goodwin L."/>
            <person name="Pitluck S."/>
            <person name="Peters L."/>
            <person name="Ovchinnikova G."/>
            <person name="Chertkov O."/>
            <person name="Kyrpides N."/>
            <person name="Mavromatis K."/>
            <person name="Ivanova N."/>
            <person name="Brettin T."/>
            <person name="Detter J.C."/>
            <person name="Han C."/>
            <person name="Larimer F."/>
            <person name="Land M."/>
            <person name="Hauser L."/>
            <person name="Markowitz V."/>
            <person name="Cheng J.-F."/>
            <person name="Hugenholtz P."/>
            <person name="Woyke T."/>
            <person name="Wu D."/>
            <person name="Tindall B."/>
            <person name="Pomrenke H."/>
            <person name="Brambilla E."/>
            <person name="Klenk H.-P."/>
            <person name="Eisen J.A."/>
        </authorList>
    </citation>
    <scope>NUCLEOTIDE SEQUENCE [LARGE SCALE GENOMIC DNA]</scope>
    <source>
        <strain evidence="11">ATCC BAA-1392 / DSM 18658 / VKM B-2454 / MOB10</strain>
    </source>
</reference>
<dbReference type="InterPro" id="IPR001680">
    <property type="entry name" value="WD40_rpt"/>
</dbReference>
<dbReference type="Gene3D" id="3.30.200.20">
    <property type="entry name" value="Phosphorylase Kinase, domain 1"/>
    <property type="match status" value="1"/>
</dbReference>
<dbReference type="HOGENOM" id="CLU_240907_0_0_0"/>
<feature type="binding site" evidence="7">
    <location>
        <position position="112"/>
    </location>
    <ligand>
        <name>ATP</name>
        <dbReference type="ChEBI" id="CHEBI:30616"/>
    </ligand>
</feature>
<feature type="repeat" description="WD" evidence="6">
    <location>
        <begin position="673"/>
        <end position="714"/>
    </location>
</feature>
<dbReference type="InterPro" id="IPR020472">
    <property type="entry name" value="WD40_PAC1"/>
</dbReference>
<dbReference type="InterPro" id="IPR015943">
    <property type="entry name" value="WD40/YVTN_repeat-like_dom_sf"/>
</dbReference>
<feature type="repeat" description="WD" evidence="6">
    <location>
        <begin position="1177"/>
        <end position="1218"/>
    </location>
</feature>
<feature type="compositionally biased region" description="Polar residues" evidence="8">
    <location>
        <begin position="188"/>
        <end position="201"/>
    </location>
</feature>
<feature type="repeat" description="WD" evidence="6">
    <location>
        <begin position="1219"/>
        <end position="1252"/>
    </location>
</feature>
<dbReference type="InterPro" id="IPR000719">
    <property type="entry name" value="Prot_kinase_dom"/>
</dbReference>
<keyword evidence="1" id="KW-0418">Kinase</keyword>
<dbReference type="InterPro" id="IPR011009">
    <property type="entry name" value="Kinase-like_dom_sf"/>
</dbReference>
<dbReference type="PROSITE" id="PS50082">
    <property type="entry name" value="WD_REPEATS_2"/>
    <property type="match status" value="16"/>
</dbReference>